<evidence type="ECO:0000313" key="5">
    <source>
        <dbReference type="EnsemblMetazoa" id="GAUT040112-PA"/>
    </source>
</evidence>
<dbReference type="InterPro" id="IPR002068">
    <property type="entry name" value="A-crystallin/Hsp20_dom"/>
</dbReference>
<dbReference type="VEuPathDB" id="VectorBase:GAUT040112"/>
<protein>
    <submittedName>
        <fullName evidence="5">SHSP domain-containing protein</fullName>
    </submittedName>
</protein>
<reference evidence="5" key="1">
    <citation type="submission" date="2020-05" db="UniProtKB">
        <authorList>
            <consortium name="EnsemblMetazoa"/>
        </authorList>
    </citation>
    <scope>IDENTIFICATION</scope>
    <source>
        <strain evidence="5">TTRI</strain>
    </source>
</reference>
<evidence type="ECO:0000259" key="4">
    <source>
        <dbReference type="PROSITE" id="PS01031"/>
    </source>
</evidence>
<evidence type="ECO:0000256" key="1">
    <source>
        <dbReference type="PROSITE-ProRule" id="PRU00285"/>
    </source>
</evidence>
<name>A0A1A9VKX7_GLOAU</name>
<evidence type="ECO:0000313" key="6">
    <source>
        <dbReference type="Proteomes" id="UP000078200"/>
    </source>
</evidence>
<feature type="domain" description="SHSP" evidence="4">
    <location>
        <begin position="1"/>
        <end position="44"/>
    </location>
</feature>
<feature type="compositionally biased region" description="Polar residues" evidence="3">
    <location>
        <begin position="7"/>
        <end position="19"/>
    </location>
</feature>
<keyword evidence="6" id="KW-1185">Reference proteome</keyword>
<evidence type="ECO:0000256" key="3">
    <source>
        <dbReference type="SAM" id="MobiDB-lite"/>
    </source>
</evidence>
<dbReference type="InterPro" id="IPR008978">
    <property type="entry name" value="HSP20-like_chaperone"/>
</dbReference>
<accession>A0A1A9VKX7</accession>
<dbReference type="EnsemblMetazoa" id="GAUT040112-RA">
    <property type="protein sequence ID" value="GAUT040112-PA"/>
    <property type="gene ID" value="GAUT040112"/>
</dbReference>
<comment type="similarity">
    <text evidence="1 2">Belongs to the small heat shock protein (HSP20) family.</text>
</comment>
<dbReference type="PROSITE" id="PS01031">
    <property type="entry name" value="SHSP"/>
    <property type="match status" value="1"/>
</dbReference>
<sequence>MLPNDVNPDSVTSSLSSDGLLTVTAPMKKLPPPGSERVVSIAQTGPSSKEDNEKKYLTYVKIRAIEINTRDDDATRSSQNPLVIGVFACVELVMKLMDNKIDFPNQQKRMDNTYIVKEKATNSVAKF</sequence>
<evidence type="ECO:0000256" key="2">
    <source>
        <dbReference type="RuleBase" id="RU003616"/>
    </source>
</evidence>
<proteinExistence type="inferred from homology"/>
<feature type="region of interest" description="Disordered" evidence="3">
    <location>
        <begin position="1"/>
        <end position="52"/>
    </location>
</feature>
<organism evidence="5 6">
    <name type="scientific">Glossina austeni</name>
    <name type="common">Savannah tsetse fly</name>
    <dbReference type="NCBI Taxonomy" id="7395"/>
    <lineage>
        <taxon>Eukaryota</taxon>
        <taxon>Metazoa</taxon>
        <taxon>Ecdysozoa</taxon>
        <taxon>Arthropoda</taxon>
        <taxon>Hexapoda</taxon>
        <taxon>Insecta</taxon>
        <taxon>Pterygota</taxon>
        <taxon>Neoptera</taxon>
        <taxon>Endopterygota</taxon>
        <taxon>Diptera</taxon>
        <taxon>Brachycera</taxon>
        <taxon>Muscomorpha</taxon>
        <taxon>Hippoboscoidea</taxon>
        <taxon>Glossinidae</taxon>
        <taxon>Glossina</taxon>
    </lineage>
</organism>
<dbReference type="STRING" id="7395.A0A1A9VKX7"/>
<dbReference type="Gene3D" id="2.60.40.790">
    <property type="match status" value="1"/>
</dbReference>
<dbReference type="Pfam" id="PF00011">
    <property type="entry name" value="HSP20"/>
    <property type="match status" value="1"/>
</dbReference>
<dbReference type="AlphaFoldDB" id="A0A1A9VKX7"/>
<dbReference type="Proteomes" id="UP000078200">
    <property type="component" value="Unassembled WGS sequence"/>
</dbReference>